<comment type="caution">
    <text evidence="6">The sequence shown here is derived from an EMBL/GenBank/DDBJ whole genome shotgun (WGS) entry which is preliminary data.</text>
</comment>
<gene>
    <name evidence="6" type="ORF">LCY76_04795</name>
</gene>
<keyword evidence="5" id="KW-0560">Oxidoreductase</keyword>
<protein>
    <recommendedName>
        <fullName evidence="2">Probable nitronate monooxygenase</fullName>
    </recommendedName>
</protein>
<evidence type="ECO:0000256" key="2">
    <source>
        <dbReference type="ARBA" id="ARBA00013457"/>
    </source>
</evidence>
<dbReference type="Pfam" id="PF03060">
    <property type="entry name" value="NMO"/>
    <property type="match status" value="2"/>
</dbReference>
<dbReference type="CDD" id="cd04730">
    <property type="entry name" value="NPD_like"/>
    <property type="match status" value="1"/>
</dbReference>
<evidence type="ECO:0000256" key="5">
    <source>
        <dbReference type="ARBA" id="ARBA00023002"/>
    </source>
</evidence>
<sequence>MNTVCKILGIQYPIIQGGMGNVSNAQLTAAISNAGALGTIGVGTMLPDEVEAMIVETASKTSKPFAVNVPLTVASNVKEIFKLIIKHHVPVVSLSAGNPAPYIRKLQEHGIKVICVAASVYHAKKAEDAGADLIVAEGYEAAGLNSPYETTTMTLIPQVADAIKIPLIAAGGIGDGRGVAAAMMLGAEGVQLGTRFIAVKEAPFHLRYKEALIQADDRDTVVVGRSVGRIRRVMKAPYAERLLSKESEGITLEEFNALTTEDQHIAGAIKGDFEQGFINSGQIAGLIKDMPSASELIQKMMKDAGQAISRKSSEVSSWQKQGTDLLKEKNL</sequence>
<evidence type="ECO:0000256" key="1">
    <source>
        <dbReference type="ARBA" id="ARBA00003535"/>
    </source>
</evidence>
<evidence type="ECO:0000256" key="4">
    <source>
        <dbReference type="ARBA" id="ARBA00022643"/>
    </source>
</evidence>
<dbReference type="InterPro" id="IPR013785">
    <property type="entry name" value="Aldolase_TIM"/>
</dbReference>
<keyword evidence="4" id="KW-0288">FMN</keyword>
<reference evidence="6" key="1">
    <citation type="submission" date="2021-09" db="EMBL/GenBank/DDBJ databases">
        <title>Genome analysis of Fictibacillus sp. KIGAM418 isolated from marine sediment.</title>
        <authorList>
            <person name="Seo M.-J."/>
            <person name="Cho E.-S."/>
            <person name="Hwang C.Y."/>
        </authorList>
    </citation>
    <scope>NUCLEOTIDE SEQUENCE</scope>
    <source>
        <strain evidence="6">KIGAM418</strain>
    </source>
</reference>
<dbReference type="RefSeq" id="WP_248251661.1">
    <property type="nucleotide sequence ID" value="NZ_JAIWJX010000002.1"/>
</dbReference>
<dbReference type="InterPro" id="IPR004136">
    <property type="entry name" value="NMO"/>
</dbReference>
<keyword evidence="7" id="KW-1185">Reference proteome</keyword>
<dbReference type="GO" id="GO:0018580">
    <property type="term" value="F:nitronate monooxygenase activity"/>
    <property type="evidence" value="ECO:0007669"/>
    <property type="project" value="InterPro"/>
</dbReference>
<dbReference type="Proteomes" id="UP001139011">
    <property type="component" value="Unassembled WGS sequence"/>
</dbReference>
<keyword evidence="3" id="KW-0285">Flavoprotein</keyword>
<keyword evidence="6" id="KW-0503">Monooxygenase</keyword>
<evidence type="ECO:0000313" key="7">
    <source>
        <dbReference type="Proteomes" id="UP001139011"/>
    </source>
</evidence>
<dbReference type="Gene3D" id="3.20.20.70">
    <property type="entry name" value="Aldolase class I"/>
    <property type="match status" value="1"/>
</dbReference>
<dbReference type="EMBL" id="JAIWJX010000002">
    <property type="protein sequence ID" value="MCK6255920.1"/>
    <property type="molecule type" value="Genomic_DNA"/>
</dbReference>
<accession>A0A9X1X9Y5</accession>
<evidence type="ECO:0000256" key="3">
    <source>
        <dbReference type="ARBA" id="ARBA00022630"/>
    </source>
</evidence>
<dbReference type="AlphaFoldDB" id="A0A9X1X9Y5"/>
<proteinExistence type="predicted"/>
<organism evidence="6 7">
    <name type="scientific">Fictibacillus marinisediminis</name>
    <dbReference type="NCBI Taxonomy" id="2878389"/>
    <lineage>
        <taxon>Bacteria</taxon>
        <taxon>Bacillati</taxon>
        <taxon>Bacillota</taxon>
        <taxon>Bacilli</taxon>
        <taxon>Bacillales</taxon>
        <taxon>Fictibacillaceae</taxon>
        <taxon>Fictibacillus</taxon>
    </lineage>
</organism>
<comment type="function">
    <text evidence="1">Nitronate monooxygenase that uses molecular oxygen to catalyze the oxidative denitrification of alkyl nitronates. Acts on propionate 3-nitronate (P3N), the presumed physiological substrate. Probably functions in the detoxification of P3N, a metabolic poison produced by plants and fungi as a defense mechanism.</text>
</comment>
<dbReference type="SUPFAM" id="SSF51412">
    <property type="entry name" value="Inosine monophosphate dehydrogenase (IMPDH)"/>
    <property type="match status" value="1"/>
</dbReference>
<evidence type="ECO:0000313" key="6">
    <source>
        <dbReference type="EMBL" id="MCK6255920.1"/>
    </source>
</evidence>
<dbReference type="PANTHER" id="PTHR32332">
    <property type="entry name" value="2-NITROPROPANE DIOXYGENASE"/>
    <property type="match status" value="1"/>
</dbReference>
<name>A0A9X1X9Y5_9BACL</name>
<dbReference type="PANTHER" id="PTHR32332:SF20">
    <property type="entry name" value="2-NITROPROPANE DIOXYGENASE-LIKE PROTEIN"/>
    <property type="match status" value="1"/>
</dbReference>